<accession>A0AAV6Q3C8</accession>
<organism evidence="1 2">
    <name type="scientific">Solea senegalensis</name>
    <name type="common">Senegalese sole</name>
    <dbReference type="NCBI Taxonomy" id="28829"/>
    <lineage>
        <taxon>Eukaryota</taxon>
        <taxon>Metazoa</taxon>
        <taxon>Chordata</taxon>
        <taxon>Craniata</taxon>
        <taxon>Vertebrata</taxon>
        <taxon>Euteleostomi</taxon>
        <taxon>Actinopterygii</taxon>
        <taxon>Neopterygii</taxon>
        <taxon>Teleostei</taxon>
        <taxon>Neoteleostei</taxon>
        <taxon>Acanthomorphata</taxon>
        <taxon>Carangaria</taxon>
        <taxon>Pleuronectiformes</taxon>
        <taxon>Pleuronectoidei</taxon>
        <taxon>Soleidae</taxon>
        <taxon>Solea</taxon>
    </lineage>
</organism>
<evidence type="ECO:0000313" key="1">
    <source>
        <dbReference type="EMBL" id="KAG7480069.1"/>
    </source>
</evidence>
<dbReference type="Proteomes" id="UP000693946">
    <property type="component" value="Linkage Group LG8"/>
</dbReference>
<keyword evidence="2" id="KW-1185">Reference proteome</keyword>
<dbReference type="EMBL" id="JAGKHQ010000020">
    <property type="protein sequence ID" value="KAG7480069.1"/>
    <property type="molecule type" value="Genomic_DNA"/>
</dbReference>
<proteinExistence type="predicted"/>
<reference evidence="1" key="2">
    <citation type="submission" date="2021-03" db="EMBL/GenBank/DDBJ databases">
        <authorList>
            <person name="Guerrero-Cozar I."/>
            <person name="Gomez-Garrido J."/>
            <person name="Berbel C."/>
            <person name="Martinez-Blanch J.F."/>
            <person name="Alioto T."/>
            <person name="Claros M.G."/>
            <person name="Gagnaire P.A."/>
            <person name="Manchado M."/>
        </authorList>
    </citation>
    <scope>NUCLEOTIDE SEQUENCE</scope>
    <source>
        <strain evidence="1">Sse05_10M</strain>
        <tissue evidence="1">Blood</tissue>
    </source>
</reference>
<name>A0AAV6Q3C8_SOLSE</name>
<reference evidence="1 2" key="1">
    <citation type="journal article" date="2021" name="Sci. Rep.">
        <title>Chromosome anchoring in Senegalese sole (Solea senegalensis) reveals sex-associated markers and genome rearrangements in flatfish.</title>
        <authorList>
            <person name="Guerrero-Cozar I."/>
            <person name="Gomez-Garrido J."/>
            <person name="Berbel C."/>
            <person name="Martinez-Blanch J.F."/>
            <person name="Alioto T."/>
            <person name="Claros M.G."/>
            <person name="Gagnaire P.A."/>
            <person name="Manchado M."/>
        </authorList>
    </citation>
    <scope>NUCLEOTIDE SEQUENCE [LARGE SCALE GENOMIC DNA]</scope>
    <source>
        <strain evidence="1">Sse05_10M</strain>
    </source>
</reference>
<sequence length="167" mass="19382">MKAQLKEMLLINEERKEQSCTRAHITCLAELVQREEEVGCSEAQPMAECEFLVSCPSLDLRHSPEAWTDTEDWQHLEEEWRTKEREANHQIFMLHKLSTNGPTMEQMKTEPLIRPLPIRPSYYPQFSLAPTSTSAPLFLHRQSPAFTPSSETLFKPFTPSYYPQNTV</sequence>
<dbReference type="AlphaFoldDB" id="A0AAV6Q3C8"/>
<dbReference type="EMBL" id="JAGKHQ010000020">
    <property type="protein sequence ID" value="KAG7480068.1"/>
    <property type="molecule type" value="Genomic_DNA"/>
</dbReference>
<evidence type="ECO:0000313" key="2">
    <source>
        <dbReference type="Proteomes" id="UP000693946"/>
    </source>
</evidence>
<gene>
    <name evidence="1" type="ORF">JOB18_042447</name>
</gene>
<protein>
    <submittedName>
        <fullName evidence="1">Uncharacterized protein</fullName>
    </submittedName>
</protein>
<comment type="caution">
    <text evidence="1">The sequence shown here is derived from an EMBL/GenBank/DDBJ whole genome shotgun (WGS) entry which is preliminary data.</text>
</comment>